<dbReference type="RefSeq" id="WP_223677189.1">
    <property type="nucleotide sequence ID" value="NZ_JAINZW010000105.1"/>
</dbReference>
<sequence length="93" mass="10239">SIVLVTPESAVTPDFHSFLNRLRMVRRLDRIVIDECHTILQGPGPGSSSRSTSGSRAAEFRPALRRLGELIQARTQLVLLTATLPPTAEQTLF</sequence>
<dbReference type="EMBL" id="JAINZW010000105">
    <property type="protein sequence ID" value="MBZ4040742.1"/>
    <property type="molecule type" value="Genomic_DNA"/>
</dbReference>
<dbReference type="Proteomes" id="UP001430954">
    <property type="component" value="Unassembled WGS sequence"/>
</dbReference>
<organism evidence="2 3">
    <name type="scientific">Novilysobacter selenitireducens</name>
    <dbReference type="NCBI Taxonomy" id="2872639"/>
    <lineage>
        <taxon>Bacteria</taxon>
        <taxon>Pseudomonadati</taxon>
        <taxon>Pseudomonadota</taxon>
        <taxon>Gammaproteobacteria</taxon>
        <taxon>Lysobacterales</taxon>
        <taxon>Lysobacteraceae</taxon>
        <taxon>Novilysobacter</taxon>
    </lineage>
</organism>
<accession>A0ABS7TA81</accession>
<feature type="non-terminal residue" evidence="2">
    <location>
        <position position="93"/>
    </location>
</feature>
<reference evidence="2 3" key="1">
    <citation type="submission" date="2021-09" db="EMBL/GenBank/DDBJ databases">
        <title>Lysobacter sp. 13A isolated from the river sediment.</title>
        <authorList>
            <person name="Liu H."/>
            <person name="Li S."/>
            <person name="Mao S."/>
        </authorList>
    </citation>
    <scope>NUCLEOTIDE SEQUENCE [LARGE SCALE GENOMIC DNA]</scope>
    <source>
        <strain evidence="2 3">13A</strain>
    </source>
</reference>
<evidence type="ECO:0000313" key="2">
    <source>
        <dbReference type="EMBL" id="MBZ4040742.1"/>
    </source>
</evidence>
<dbReference type="Gene3D" id="3.40.50.300">
    <property type="entry name" value="P-loop containing nucleotide triphosphate hydrolases"/>
    <property type="match status" value="1"/>
</dbReference>
<dbReference type="InterPro" id="IPR027417">
    <property type="entry name" value="P-loop_NTPase"/>
</dbReference>
<protein>
    <recommendedName>
        <fullName evidence="1">Helicase ATP-binding domain-containing protein</fullName>
    </recommendedName>
</protein>
<dbReference type="SUPFAM" id="SSF52540">
    <property type="entry name" value="P-loop containing nucleoside triphosphate hydrolases"/>
    <property type="match status" value="1"/>
</dbReference>
<evidence type="ECO:0000313" key="3">
    <source>
        <dbReference type="Proteomes" id="UP001430954"/>
    </source>
</evidence>
<feature type="non-terminal residue" evidence="2">
    <location>
        <position position="1"/>
    </location>
</feature>
<dbReference type="PROSITE" id="PS51192">
    <property type="entry name" value="HELICASE_ATP_BIND_1"/>
    <property type="match status" value="1"/>
</dbReference>
<dbReference type="InterPro" id="IPR014001">
    <property type="entry name" value="Helicase_ATP-bd"/>
</dbReference>
<feature type="domain" description="Helicase ATP-binding" evidence="1">
    <location>
        <begin position="1"/>
        <end position="93"/>
    </location>
</feature>
<name>A0ABS7TA81_9GAMM</name>
<gene>
    <name evidence="2" type="ORF">K6753_14550</name>
</gene>
<keyword evidence="3" id="KW-1185">Reference proteome</keyword>
<proteinExistence type="predicted"/>
<comment type="caution">
    <text evidence="2">The sequence shown here is derived from an EMBL/GenBank/DDBJ whole genome shotgun (WGS) entry which is preliminary data.</text>
</comment>
<evidence type="ECO:0000259" key="1">
    <source>
        <dbReference type="PROSITE" id="PS51192"/>
    </source>
</evidence>